<name>A0A2G7T3U4_9FLAO</name>
<feature type="domain" description="DNA-binding protein H-NS-like C-terminal" evidence="2">
    <location>
        <begin position="61"/>
        <end position="90"/>
    </location>
</feature>
<feature type="region of interest" description="Disordered" evidence="1">
    <location>
        <begin position="45"/>
        <end position="67"/>
    </location>
</feature>
<protein>
    <submittedName>
        <fullName evidence="3">Histone family protein nucleoid-structuring protein H-NS</fullName>
    </submittedName>
</protein>
<dbReference type="GO" id="GO:0003677">
    <property type="term" value="F:DNA binding"/>
    <property type="evidence" value="ECO:0007669"/>
    <property type="project" value="InterPro"/>
</dbReference>
<gene>
    <name evidence="3" type="ORF">CTI11_19650</name>
</gene>
<evidence type="ECO:0000313" key="3">
    <source>
        <dbReference type="EMBL" id="PII34602.1"/>
    </source>
</evidence>
<accession>A0A2G7T3U4</accession>
<dbReference type="SUPFAM" id="SSF81273">
    <property type="entry name" value="H-NS histone-like proteins"/>
    <property type="match status" value="1"/>
</dbReference>
<sequence>MPTKYKALLREKAALDNKIAEAYGATRLDAIDAARQMVQQHELSPKDLFGTSWPKNPKHLYRNPKTGQTWAGRGRLPRWIEGQDRKLFEV</sequence>
<dbReference type="Gene3D" id="4.10.430.30">
    <property type="match status" value="1"/>
</dbReference>
<dbReference type="EMBL" id="PEKC01000092">
    <property type="protein sequence ID" value="PII34602.1"/>
    <property type="molecule type" value="Genomic_DNA"/>
</dbReference>
<reference evidence="3" key="1">
    <citation type="submission" date="2017-10" db="EMBL/GenBank/DDBJ databases">
        <title>Chryseobacterium sp. B5 is a hydrocarbonoclastic and plant growth promoting bacterium.</title>
        <authorList>
            <person name="Thijs S."/>
            <person name="Gkorezis P."/>
            <person name="Van Hamme J."/>
        </authorList>
    </citation>
    <scope>NUCLEOTIDE SEQUENCE</scope>
    <source>
        <strain evidence="3">B5</strain>
    </source>
</reference>
<proteinExistence type="predicted"/>
<organism evidence="3">
    <name type="scientific">Chryseobacterium sp. B5</name>
    <dbReference type="NCBI Taxonomy" id="2050562"/>
    <lineage>
        <taxon>Bacteria</taxon>
        <taxon>Pseudomonadati</taxon>
        <taxon>Bacteroidota</taxon>
        <taxon>Flavobacteriia</taxon>
        <taxon>Flavobacteriales</taxon>
        <taxon>Weeksellaceae</taxon>
        <taxon>Chryseobacterium group</taxon>
        <taxon>Chryseobacterium</taxon>
    </lineage>
</organism>
<evidence type="ECO:0000256" key="1">
    <source>
        <dbReference type="SAM" id="MobiDB-lite"/>
    </source>
</evidence>
<evidence type="ECO:0000259" key="2">
    <source>
        <dbReference type="Pfam" id="PF00816"/>
    </source>
</evidence>
<comment type="caution">
    <text evidence="3">The sequence shown here is derived from an EMBL/GenBank/DDBJ whole genome shotgun (WGS) entry which is preliminary data.</text>
</comment>
<dbReference type="AlphaFoldDB" id="A0A2G7T3U4"/>
<dbReference type="Pfam" id="PF00816">
    <property type="entry name" value="Histone_HNS"/>
    <property type="match status" value="1"/>
</dbReference>
<dbReference type="InterPro" id="IPR027444">
    <property type="entry name" value="H-NS_C_dom"/>
</dbReference>